<feature type="domain" description="AB hydrolase-1" evidence="5">
    <location>
        <begin position="144"/>
        <end position="327"/>
    </location>
</feature>
<dbReference type="InterPro" id="IPR000073">
    <property type="entry name" value="AB_hydrolase_1"/>
</dbReference>
<dbReference type="PANTHER" id="PTHR43248:SF29">
    <property type="entry name" value="TRIPEPTIDYL AMINOPEPTIDASE"/>
    <property type="match status" value="1"/>
</dbReference>
<dbReference type="Gene3D" id="3.40.50.1820">
    <property type="entry name" value="alpha/beta hydrolase"/>
    <property type="match status" value="1"/>
</dbReference>
<keyword evidence="2 4" id="KW-0732">Signal</keyword>
<organism evidence="7 8">
    <name type="scientific">Nonomuraea roseoviolacea subsp. carminata</name>
    <dbReference type="NCBI Taxonomy" id="160689"/>
    <lineage>
        <taxon>Bacteria</taxon>
        <taxon>Bacillati</taxon>
        <taxon>Actinomycetota</taxon>
        <taxon>Actinomycetes</taxon>
        <taxon>Streptosporangiales</taxon>
        <taxon>Streptosporangiaceae</taxon>
        <taxon>Nonomuraea</taxon>
    </lineage>
</organism>
<dbReference type="EMBL" id="JAMZEC010000001">
    <property type="protein sequence ID" value="MCP2345115.1"/>
    <property type="molecule type" value="Genomic_DNA"/>
</dbReference>
<comment type="caution">
    <text evidence="7">The sequence shown here is derived from an EMBL/GenBank/DDBJ whole genome shotgun (WGS) entry which is preliminary data.</text>
</comment>
<feature type="signal peptide" evidence="4">
    <location>
        <begin position="1"/>
        <end position="24"/>
    </location>
</feature>
<proteinExistence type="inferred from homology"/>
<dbReference type="InterPro" id="IPR051601">
    <property type="entry name" value="Serine_prot/Carboxylest_S33"/>
</dbReference>
<keyword evidence="8" id="KW-1185">Reference proteome</keyword>
<evidence type="ECO:0000256" key="3">
    <source>
        <dbReference type="ARBA" id="ARBA00022801"/>
    </source>
</evidence>
<dbReference type="RefSeq" id="WP_253766427.1">
    <property type="nucleotide sequence ID" value="NZ_BAAAVE010000016.1"/>
</dbReference>
<protein>
    <submittedName>
        <fullName evidence="7">Pimeloyl-ACP methyl ester carboxylesterase</fullName>
    </submittedName>
</protein>
<dbReference type="PANTHER" id="PTHR43248">
    <property type="entry name" value="2-SUCCINYL-6-HYDROXY-2,4-CYCLOHEXADIENE-1-CARBOXYLATE SYNTHASE"/>
    <property type="match status" value="1"/>
</dbReference>
<accession>A0ABT1JU48</accession>
<evidence type="ECO:0000259" key="5">
    <source>
        <dbReference type="Pfam" id="PF00561"/>
    </source>
</evidence>
<comment type="similarity">
    <text evidence="1">Belongs to the peptidase S33 family.</text>
</comment>
<feature type="domain" description="Peptidase S33 tripeptidyl aminopeptidase-like C-terminal" evidence="6">
    <location>
        <begin position="450"/>
        <end position="547"/>
    </location>
</feature>
<sequence length="576" mass="61171">MRRVKRCVRVVAAVATLAGGMVSAGGSPAAAGGAAEAAAGVASGASAGVASEAAGVASRVAAGGASGAAAGASARSGIAWTACPAADRTDATPGQATPSRAARTECGAVRVPVDYRLPLGQSLTIAVNRIPATVPRDGGRYLGTMLVNPGGPGGSGRKLAEFVAGALPAELAGRYDIVGFDPRGVGGSSPAMHCVDPRTYYAPPRPDAVPADAAEEHVLLGRAQEYANRCAALYPWLLPHMTTADSARDMDRVRAALGQEKISYFGYSYGTYLGAVYATLFPQRVRRLVLDSSVDPGAVWYQANLNQDVAFDRRHRDFLAWVARHNDVYRLGRTEEQTSFAWYAMRARLREHPAGGVVGPSELDDLFSAGGYTDRLWPQLASLWSRYVRQGDVNGLLDGYDRLAGHGTEDENGYAVYLSVQCTDAPWPRDWAAWHADMAPLHRSAPFMTWPNAWYNAPCAFWPQPGGKPVDVRGRTDLPPILMVQSRGDAATPYQGALNLLRRLPTARMVVEGGGNHGISLSGNTCVDRHLVTYLSEGKAPRRTAVCPAVPEPRAVDRMAARRLHGQESLTQALSG</sequence>
<feature type="chain" id="PRO_5045130884" evidence="4">
    <location>
        <begin position="25"/>
        <end position="576"/>
    </location>
</feature>
<dbReference type="SUPFAM" id="SSF53474">
    <property type="entry name" value="alpha/beta-Hydrolases"/>
    <property type="match status" value="1"/>
</dbReference>
<dbReference type="Pfam" id="PF08386">
    <property type="entry name" value="Abhydrolase_4"/>
    <property type="match status" value="1"/>
</dbReference>
<evidence type="ECO:0000259" key="6">
    <source>
        <dbReference type="Pfam" id="PF08386"/>
    </source>
</evidence>
<evidence type="ECO:0000313" key="8">
    <source>
        <dbReference type="Proteomes" id="UP001320766"/>
    </source>
</evidence>
<evidence type="ECO:0000256" key="2">
    <source>
        <dbReference type="ARBA" id="ARBA00022729"/>
    </source>
</evidence>
<dbReference type="Pfam" id="PF00561">
    <property type="entry name" value="Abhydrolase_1"/>
    <property type="match status" value="1"/>
</dbReference>
<gene>
    <name evidence="7" type="ORF">HD595_001237</name>
</gene>
<dbReference type="InterPro" id="IPR029058">
    <property type="entry name" value="AB_hydrolase_fold"/>
</dbReference>
<evidence type="ECO:0000256" key="1">
    <source>
        <dbReference type="ARBA" id="ARBA00010088"/>
    </source>
</evidence>
<dbReference type="InterPro" id="IPR013595">
    <property type="entry name" value="Pept_S33_TAP-like_C"/>
</dbReference>
<keyword evidence="3" id="KW-0378">Hydrolase</keyword>
<dbReference type="Proteomes" id="UP001320766">
    <property type="component" value="Unassembled WGS sequence"/>
</dbReference>
<evidence type="ECO:0000313" key="7">
    <source>
        <dbReference type="EMBL" id="MCP2345115.1"/>
    </source>
</evidence>
<reference evidence="7 8" key="1">
    <citation type="submission" date="2022-06" db="EMBL/GenBank/DDBJ databases">
        <title>Sequencing the genomes of 1000 actinobacteria strains.</title>
        <authorList>
            <person name="Klenk H.-P."/>
        </authorList>
    </citation>
    <scope>NUCLEOTIDE SEQUENCE [LARGE SCALE GENOMIC DNA]</scope>
    <source>
        <strain evidence="7 8">DSM 44170</strain>
    </source>
</reference>
<evidence type="ECO:0000256" key="4">
    <source>
        <dbReference type="SAM" id="SignalP"/>
    </source>
</evidence>
<name>A0ABT1JU48_9ACTN</name>